<protein>
    <submittedName>
        <fullName evidence="2">Uncharacterized protein</fullName>
    </submittedName>
</protein>
<feature type="region of interest" description="Disordered" evidence="1">
    <location>
        <begin position="34"/>
        <end position="92"/>
    </location>
</feature>
<evidence type="ECO:0000256" key="1">
    <source>
        <dbReference type="SAM" id="MobiDB-lite"/>
    </source>
</evidence>
<evidence type="ECO:0000313" key="3">
    <source>
        <dbReference type="Proteomes" id="UP000324222"/>
    </source>
</evidence>
<keyword evidence="3" id="KW-1185">Reference proteome</keyword>
<evidence type="ECO:0000313" key="2">
    <source>
        <dbReference type="EMBL" id="MPC31620.1"/>
    </source>
</evidence>
<comment type="caution">
    <text evidence="2">The sequence shown here is derived from an EMBL/GenBank/DDBJ whole genome shotgun (WGS) entry which is preliminary data.</text>
</comment>
<reference evidence="2 3" key="1">
    <citation type="submission" date="2019-05" db="EMBL/GenBank/DDBJ databases">
        <title>Another draft genome of Portunus trituberculatus and its Hox gene families provides insights of decapod evolution.</title>
        <authorList>
            <person name="Jeong J.-H."/>
            <person name="Song I."/>
            <person name="Kim S."/>
            <person name="Choi T."/>
            <person name="Kim D."/>
            <person name="Ryu S."/>
            <person name="Kim W."/>
        </authorList>
    </citation>
    <scope>NUCLEOTIDE SEQUENCE [LARGE SCALE GENOMIC DNA]</scope>
    <source>
        <tissue evidence="2">Muscle</tissue>
    </source>
</reference>
<accession>A0A5B7EBI9</accession>
<gene>
    <name evidence="2" type="ORF">E2C01_024915</name>
</gene>
<dbReference type="Proteomes" id="UP000324222">
    <property type="component" value="Unassembled WGS sequence"/>
</dbReference>
<sequence>MVGAQRTSNVYPCDQRPRGARWVASTDSLQLLPGGPACAAPTPDTTWRCRGRPEELPKRTSVVPAPMKARGGMRSPEEIEVDVESGMVGKVG</sequence>
<dbReference type="AlphaFoldDB" id="A0A5B7EBI9"/>
<proteinExistence type="predicted"/>
<dbReference type="EMBL" id="VSRR010002474">
    <property type="protein sequence ID" value="MPC31620.1"/>
    <property type="molecule type" value="Genomic_DNA"/>
</dbReference>
<name>A0A5B7EBI9_PORTR</name>
<organism evidence="2 3">
    <name type="scientific">Portunus trituberculatus</name>
    <name type="common">Swimming crab</name>
    <name type="synonym">Neptunus trituberculatus</name>
    <dbReference type="NCBI Taxonomy" id="210409"/>
    <lineage>
        <taxon>Eukaryota</taxon>
        <taxon>Metazoa</taxon>
        <taxon>Ecdysozoa</taxon>
        <taxon>Arthropoda</taxon>
        <taxon>Crustacea</taxon>
        <taxon>Multicrustacea</taxon>
        <taxon>Malacostraca</taxon>
        <taxon>Eumalacostraca</taxon>
        <taxon>Eucarida</taxon>
        <taxon>Decapoda</taxon>
        <taxon>Pleocyemata</taxon>
        <taxon>Brachyura</taxon>
        <taxon>Eubrachyura</taxon>
        <taxon>Portunoidea</taxon>
        <taxon>Portunidae</taxon>
        <taxon>Portuninae</taxon>
        <taxon>Portunus</taxon>
    </lineage>
</organism>